<evidence type="ECO:0000256" key="6">
    <source>
        <dbReference type="ARBA" id="ARBA00022833"/>
    </source>
</evidence>
<evidence type="ECO:0000313" key="20">
    <source>
        <dbReference type="EMBL" id="KAL1244082.1"/>
    </source>
</evidence>
<evidence type="ECO:0000256" key="13">
    <source>
        <dbReference type="RuleBase" id="RU365068"/>
    </source>
</evidence>
<evidence type="ECO:0000256" key="14">
    <source>
        <dbReference type="SAM" id="MobiDB-lite"/>
    </source>
</evidence>
<feature type="domain" description="Helicase ATP-binding" evidence="17">
    <location>
        <begin position="235"/>
        <end position="410"/>
    </location>
</feature>
<dbReference type="GO" id="GO:0004386">
    <property type="term" value="F:helicase activity"/>
    <property type="evidence" value="ECO:0007669"/>
    <property type="project" value="UniProtKB-KW"/>
</dbReference>
<comment type="function">
    <text evidence="13">RNA helicase.</text>
</comment>
<feature type="region of interest" description="Disordered" evidence="14">
    <location>
        <begin position="146"/>
        <end position="177"/>
    </location>
</feature>
<comment type="catalytic activity">
    <reaction evidence="10 13">
        <text>ATP + H2O = ADP + phosphate + H(+)</text>
        <dbReference type="Rhea" id="RHEA:13065"/>
        <dbReference type="ChEBI" id="CHEBI:15377"/>
        <dbReference type="ChEBI" id="CHEBI:15378"/>
        <dbReference type="ChEBI" id="CHEBI:30616"/>
        <dbReference type="ChEBI" id="CHEBI:43474"/>
        <dbReference type="ChEBI" id="CHEBI:456216"/>
        <dbReference type="EC" id="3.6.4.13"/>
    </reaction>
</comment>
<keyword evidence="4 13" id="KW-0378">Hydrolase</keyword>
<feature type="compositionally biased region" description="Basic and acidic residues" evidence="14">
    <location>
        <begin position="18"/>
        <end position="37"/>
    </location>
</feature>
<evidence type="ECO:0000256" key="7">
    <source>
        <dbReference type="ARBA" id="ARBA00022840"/>
    </source>
</evidence>
<dbReference type="InterPro" id="IPR014014">
    <property type="entry name" value="RNA_helicase_DEAD_Q_motif"/>
</dbReference>
<dbReference type="InterPro" id="IPR000058">
    <property type="entry name" value="Znf_AN1"/>
</dbReference>
<evidence type="ECO:0000259" key="16">
    <source>
        <dbReference type="PROSITE" id="PS51039"/>
    </source>
</evidence>
<dbReference type="InterPro" id="IPR011545">
    <property type="entry name" value="DEAD/DEAH_box_helicase_dom"/>
</dbReference>
<dbReference type="InterPro" id="IPR044773">
    <property type="entry name" value="DDX18/Has1_DEADc"/>
</dbReference>
<feature type="domain" description="DEAD-box RNA helicase Q" evidence="19">
    <location>
        <begin position="204"/>
        <end position="232"/>
    </location>
</feature>
<dbReference type="SUPFAM" id="SSF57716">
    <property type="entry name" value="Glucocorticoid receptor-like (DNA-binding domain)"/>
    <property type="match status" value="1"/>
</dbReference>
<evidence type="ECO:0000256" key="9">
    <source>
        <dbReference type="ARBA" id="ARBA00024357"/>
    </source>
</evidence>
<feature type="compositionally biased region" description="Low complexity" evidence="14">
    <location>
        <begin position="94"/>
        <end position="109"/>
    </location>
</feature>
<dbReference type="PANTHER" id="PTHR24031">
    <property type="entry name" value="RNA HELICASE"/>
    <property type="match status" value="1"/>
</dbReference>
<feature type="compositionally biased region" description="Basic and acidic residues" evidence="14">
    <location>
        <begin position="162"/>
        <end position="177"/>
    </location>
</feature>
<dbReference type="Pfam" id="PF01428">
    <property type="entry name" value="zf-AN1"/>
    <property type="match status" value="1"/>
</dbReference>
<evidence type="ECO:0000256" key="12">
    <source>
        <dbReference type="PROSITE-ProRule" id="PRU00552"/>
    </source>
</evidence>
<feature type="compositionally biased region" description="Low complexity" evidence="14">
    <location>
        <begin position="829"/>
        <end position="838"/>
    </location>
</feature>
<evidence type="ECO:0000256" key="4">
    <source>
        <dbReference type="ARBA" id="ARBA00022801"/>
    </source>
</evidence>
<proteinExistence type="inferred from homology"/>
<dbReference type="InterPro" id="IPR000629">
    <property type="entry name" value="RNA-helicase_DEAD-box_CS"/>
</dbReference>
<name>A0ABR3KU13_TRISP</name>
<dbReference type="Gene3D" id="3.40.50.300">
    <property type="entry name" value="P-loop containing nucleotide triphosphate hydrolases"/>
    <property type="match status" value="2"/>
</dbReference>
<evidence type="ECO:0000259" key="19">
    <source>
        <dbReference type="PROSITE" id="PS51195"/>
    </source>
</evidence>
<dbReference type="EMBL" id="JBEUSY010000151">
    <property type="protein sequence ID" value="KAL1244082.1"/>
    <property type="molecule type" value="Genomic_DNA"/>
</dbReference>
<dbReference type="InterPro" id="IPR002653">
    <property type="entry name" value="Znf_A20"/>
</dbReference>
<comment type="similarity">
    <text evidence="9">Belongs to the DEAD box helicase family. DDX18/HAS1 subfamily.</text>
</comment>
<keyword evidence="3 11" id="KW-0863">Zinc-finger</keyword>
<dbReference type="PROSITE" id="PS51195">
    <property type="entry name" value="Q_MOTIF"/>
    <property type="match status" value="1"/>
</dbReference>
<dbReference type="Gene3D" id="1.20.5.4770">
    <property type="match status" value="1"/>
</dbReference>
<dbReference type="PROSITE" id="PS51194">
    <property type="entry name" value="HELICASE_CTER"/>
    <property type="match status" value="1"/>
</dbReference>
<dbReference type="Pfam" id="PF13959">
    <property type="entry name" value="CTE_SPB4"/>
    <property type="match status" value="1"/>
</dbReference>
<dbReference type="Pfam" id="PF01754">
    <property type="entry name" value="zf-A20"/>
    <property type="match status" value="1"/>
</dbReference>
<feature type="compositionally biased region" description="Polar residues" evidence="14">
    <location>
        <begin position="38"/>
        <end position="50"/>
    </location>
</feature>
<dbReference type="InterPro" id="IPR035896">
    <property type="entry name" value="AN1-like_Znf"/>
</dbReference>
<gene>
    <name evidence="20" type="ORF">TSPI_00645</name>
</gene>
<dbReference type="SUPFAM" id="SSF52540">
    <property type="entry name" value="P-loop containing nucleoside triphosphate hydrolases"/>
    <property type="match status" value="2"/>
</dbReference>
<dbReference type="SMART" id="SM00487">
    <property type="entry name" value="DEXDc"/>
    <property type="match status" value="1"/>
</dbReference>
<keyword evidence="8 13" id="KW-0694">RNA-binding</keyword>
<dbReference type="SMART" id="SM00154">
    <property type="entry name" value="ZnF_AN1"/>
    <property type="match status" value="1"/>
</dbReference>
<dbReference type="InterPro" id="IPR001650">
    <property type="entry name" value="Helicase_C-like"/>
</dbReference>
<keyword evidence="2 13" id="KW-0547">Nucleotide-binding</keyword>
<protein>
    <recommendedName>
        <fullName evidence="13">ATP-dependent RNA helicase</fullName>
        <ecNumber evidence="13">3.6.4.13</ecNumber>
    </recommendedName>
</protein>
<dbReference type="SMART" id="SM00259">
    <property type="entry name" value="ZnF_A20"/>
    <property type="match status" value="1"/>
</dbReference>
<reference evidence="20 21" key="1">
    <citation type="submission" date="2024-07" db="EMBL/GenBank/DDBJ databases">
        <title>Enhanced genomic and transcriptomic resources for Trichinella pseudospiralis and T. spiralis underpin the discovery of pronounced molecular differences between stages and species.</title>
        <authorList>
            <person name="Pasi K.K."/>
            <person name="La Rosa G."/>
            <person name="Gomez-Morales M.A."/>
            <person name="Tosini F."/>
            <person name="Sumanam S."/>
            <person name="Young N.D."/>
            <person name="Chang B.C."/>
            <person name="Robin G.B."/>
        </authorList>
    </citation>
    <scope>NUCLEOTIDE SEQUENCE [LARGE SCALE GENOMIC DNA]</scope>
    <source>
        <strain evidence="20">ISS534</strain>
    </source>
</reference>
<evidence type="ECO:0000259" key="15">
    <source>
        <dbReference type="PROSITE" id="PS51036"/>
    </source>
</evidence>
<sequence length="931" mass="103538">MSFCRERALKRKLKVLRHQHDEVDKSSMDSDKRKDTIATKNLPQKNSSILKTKVRHSEESDNSEIVESLHSKHKKTSNRKNSHGEQEAAKSTGEMTNENFEYEETTTQSKTEKQLNVNDYDSAKGNYKGRIDKATSEIAANSCESTLKEDQSKKKHKKKKRKNDDIKEVKSSSDVDTNNEEKILASSSTSALMLCQSILSGKSFSSLAGIVSEQTLKAIRDMGFETMTEIQAQTIPSLLEGRDVMGAAKTGSGKTLAFLVPAVELLYKLRFLPRNGTGCIVISPTRELSMQTYGVLIELLKYHSITHGLVIGGANRKIEAAKLSTGICILVATPGRLLDHLRNTTEFTYKNLQCLIIDEADRILEIGFELEMQQIIRLLPKQRQTMLFSATQTAKIEDLAKLALKKEPLFVGIASNVEQATVEGLRQGYAVCPIETDFHYYILFYEKTRRKNDLLNYIEVPVASIHGKQKQQKRTSTFFSFIKAQAGTLLCTDVAARGLDIPKVDWIVQYDPPDDPTDYIHRVGRTARGEGGQGNALLILQPSELKFLYYLKQAKIPVLEYECSWDKVANVQKQLEKLLKSNVYLFKSAIEAFKGYVRAYDSHQLKDIFNVATLDLQAVAKSFGFESAPFVDLGIGGLKVRSRKSRYEATSTEAQRRSAVILHFVSPVCGGCARFRRCCCFDRSVWTILFSYAMEQDMNQSTHPTLCKSGCGFYGSAATDGLCSKCFKESLKRRQGQPTCNVVSSAPSPGVKVDDGMKNAGDVMNFSGHSKLTGATAPVPQEERPEMPVDVETVVDAIDAAANKVLVVSVSSSSLNGSGGGEKSEDNSTTTTTTTTTTSAKLEGKKSNRCLACKKRVGLTGFECRCGGLFCAVHRYTDMHECNFDYKAMGKAEIPKKHQFTTTTTNKQKASNDDHIKIHHHFPSKRRPTFF</sequence>
<dbReference type="Pfam" id="PF00271">
    <property type="entry name" value="Helicase_C"/>
    <property type="match status" value="1"/>
</dbReference>
<dbReference type="PROSITE" id="PS51036">
    <property type="entry name" value="ZF_A20"/>
    <property type="match status" value="1"/>
</dbReference>
<dbReference type="Proteomes" id="UP001558632">
    <property type="component" value="Unassembled WGS sequence"/>
</dbReference>
<keyword evidence="5 13" id="KW-0347">Helicase</keyword>
<evidence type="ECO:0000256" key="3">
    <source>
        <dbReference type="ARBA" id="ARBA00022771"/>
    </source>
</evidence>
<dbReference type="CDD" id="cd17942">
    <property type="entry name" value="DEADc_DDX18"/>
    <property type="match status" value="1"/>
</dbReference>
<feature type="short sequence motif" description="Q motif" evidence="12">
    <location>
        <begin position="204"/>
        <end position="232"/>
    </location>
</feature>
<dbReference type="InterPro" id="IPR027417">
    <property type="entry name" value="P-loop_NTPase"/>
</dbReference>
<organism evidence="20 21">
    <name type="scientific">Trichinella spiralis</name>
    <name type="common">Trichina worm</name>
    <dbReference type="NCBI Taxonomy" id="6334"/>
    <lineage>
        <taxon>Eukaryota</taxon>
        <taxon>Metazoa</taxon>
        <taxon>Ecdysozoa</taxon>
        <taxon>Nematoda</taxon>
        <taxon>Enoplea</taxon>
        <taxon>Dorylaimia</taxon>
        <taxon>Trichinellida</taxon>
        <taxon>Trichinellidae</taxon>
        <taxon>Trichinella</taxon>
    </lineage>
</organism>
<feature type="compositionally biased region" description="Basic residues" evidence="14">
    <location>
        <begin position="71"/>
        <end position="81"/>
    </location>
</feature>
<dbReference type="PROSITE" id="PS00039">
    <property type="entry name" value="DEAD_ATP_HELICASE"/>
    <property type="match status" value="1"/>
</dbReference>
<dbReference type="SMART" id="SM00490">
    <property type="entry name" value="HELICc"/>
    <property type="match status" value="1"/>
</dbReference>
<accession>A0ABR3KU13</accession>
<keyword evidence="1" id="KW-0479">Metal-binding</keyword>
<comment type="caution">
    <text evidence="20">The sequence shown here is derived from an EMBL/GenBank/DDBJ whole genome shotgun (WGS) entry which is preliminary data.</text>
</comment>
<evidence type="ECO:0000256" key="8">
    <source>
        <dbReference type="ARBA" id="ARBA00022884"/>
    </source>
</evidence>
<dbReference type="InterPro" id="IPR025313">
    <property type="entry name" value="SPB4-like_CTE"/>
</dbReference>
<evidence type="ECO:0000256" key="10">
    <source>
        <dbReference type="ARBA" id="ARBA00047984"/>
    </source>
</evidence>
<feature type="domain" description="A20-type" evidence="15">
    <location>
        <begin position="701"/>
        <end position="735"/>
    </location>
</feature>
<evidence type="ECO:0000256" key="11">
    <source>
        <dbReference type="PROSITE-ProRule" id="PRU00449"/>
    </source>
</evidence>
<feature type="region of interest" description="Disordered" evidence="14">
    <location>
        <begin position="812"/>
        <end position="840"/>
    </location>
</feature>
<dbReference type="InterPro" id="IPR014001">
    <property type="entry name" value="Helicase_ATP-bd"/>
</dbReference>
<evidence type="ECO:0000313" key="21">
    <source>
        <dbReference type="Proteomes" id="UP001558632"/>
    </source>
</evidence>
<dbReference type="SUPFAM" id="SSF118310">
    <property type="entry name" value="AN1-like Zinc finger"/>
    <property type="match status" value="1"/>
</dbReference>
<evidence type="ECO:0000256" key="5">
    <source>
        <dbReference type="ARBA" id="ARBA00022806"/>
    </source>
</evidence>
<dbReference type="EC" id="3.6.4.13" evidence="13"/>
<evidence type="ECO:0000259" key="17">
    <source>
        <dbReference type="PROSITE" id="PS51192"/>
    </source>
</evidence>
<dbReference type="Gene3D" id="4.10.1110.10">
    <property type="entry name" value="AN1-like Zinc finger"/>
    <property type="match status" value="1"/>
</dbReference>
<dbReference type="PROSITE" id="PS51039">
    <property type="entry name" value="ZF_AN1"/>
    <property type="match status" value="1"/>
</dbReference>
<dbReference type="SMART" id="SM01178">
    <property type="entry name" value="DUF4217"/>
    <property type="match status" value="1"/>
</dbReference>
<keyword evidence="6" id="KW-0862">Zinc</keyword>
<keyword evidence="7 13" id="KW-0067">ATP-binding</keyword>
<dbReference type="PROSITE" id="PS51192">
    <property type="entry name" value="HELICASE_ATP_BIND_1"/>
    <property type="match status" value="1"/>
</dbReference>
<evidence type="ECO:0000256" key="1">
    <source>
        <dbReference type="ARBA" id="ARBA00022723"/>
    </source>
</evidence>
<keyword evidence="21" id="KW-1185">Reference proteome</keyword>
<feature type="region of interest" description="Disordered" evidence="14">
    <location>
        <begin position="12"/>
        <end position="125"/>
    </location>
</feature>
<comment type="domain">
    <text evidence="13">The Q motif is unique to and characteristic of the DEAD box family of RNA helicases and controls ATP binding and hydrolysis.</text>
</comment>
<evidence type="ECO:0000259" key="18">
    <source>
        <dbReference type="PROSITE" id="PS51194"/>
    </source>
</evidence>
<dbReference type="CDD" id="cd18787">
    <property type="entry name" value="SF2_C_DEAD"/>
    <property type="match status" value="1"/>
</dbReference>
<feature type="domain" description="AN1-type" evidence="16">
    <location>
        <begin position="844"/>
        <end position="890"/>
    </location>
</feature>
<evidence type="ECO:0000256" key="2">
    <source>
        <dbReference type="ARBA" id="ARBA00022741"/>
    </source>
</evidence>
<feature type="domain" description="Helicase C-terminal" evidence="18">
    <location>
        <begin position="371"/>
        <end position="579"/>
    </location>
</feature>
<dbReference type="Pfam" id="PF00270">
    <property type="entry name" value="DEAD"/>
    <property type="match status" value="1"/>
</dbReference>